<evidence type="ECO:0000256" key="3">
    <source>
        <dbReference type="SAM" id="Phobius"/>
    </source>
</evidence>
<reference evidence="5" key="1">
    <citation type="journal article" date="2022" name="Int. J. Mol. Sci.">
        <title>Draft Genome of Tanacetum Coccineum: Genomic Comparison of Closely Related Tanacetum-Family Plants.</title>
        <authorList>
            <person name="Yamashiro T."/>
            <person name="Shiraishi A."/>
            <person name="Nakayama K."/>
            <person name="Satake H."/>
        </authorList>
    </citation>
    <scope>NUCLEOTIDE SEQUENCE</scope>
</reference>
<dbReference type="PROSITE" id="PS50994">
    <property type="entry name" value="INTEGRASE"/>
    <property type="match status" value="1"/>
</dbReference>
<protein>
    <submittedName>
        <fullName evidence="5">Zf-CCHC domain-containing protein</fullName>
    </submittedName>
</protein>
<dbReference type="InterPro" id="IPR001584">
    <property type="entry name" value="Integrase_cat-core"/>
</dbReference>
<dbReference type="EMBL" id="BQNB010014714">
    <property type="protein sequence ID" value="GJT31528.1"/>
    <property type="molecule type" value="Genomic_DNA"/>
</dbReference>
<evidence type="ECO:0000256" key="1">
    <source>
        <dbReference type="SAM" id="Coils"/>
    </source>
</evidence>
<dbReference type="PANTHER" id="PTHR42648:SF21">
    <property type="entry name" value="CYSTEINE-RICH RLK (RECEPTOR-LIKE PROTEIN KINASE) 8"/>
    <property type="match status" value="1"/>
</dbReference>
<reference evidence="5" key="2">
    <citation type="submission" date="2022-01" db="EMBL/GenBank/DDBJ databases">
        <authorList>
            <person name="Yamashiro T."/>
            <person name="Shiraishi A."/>
            <person name="Satake H."/>
            <person name="Nakayama K."/>
        </authorList>
    </citation>
    <scope>NUCLEOTIDE SEQUENCE</scope>
</reference>
<feature type="region of interest" description="Disordered" evidence="2">
    <location>
        <begin position="195"/>
        <end position="215"/>
    </location>
</feature>
<dbReference type="InterPro" id="IPR012337">
    <property type="entry name" value="RNaseH-like_sf"/>
</dbReference>
<evidence type="ECO:0000256" key="2">
    <source>
        <dbReference type="SAM" id="MobiDB-lite"/>
    </source>
</evidence>
<evidence type="ECO:0000259" key="4">
    <source>
        <dbReference type="PROSITE" id="PS50994"/>
    </source>
</evidence>
<dbReference type="Proteomes" id="UP001151760">
    <property type="component" value="Unassembled WGS sequence"/>
</dbReference>
<keyword evidence="3" id="KW-0472">Membrane</keyword>
<evidence type="ECO:0000313" key="5">
    <source>
        <dbReference type="EMBL" id="GJT31528.1"/>
    </source>
</evidence>
<proteinExistence type="predicted"/>
<keyword evidence="3" id="KW-0812">Transmembrane</keyword>
<dbReference type="InterPro" id="IPR039537">
    <property type="entry name" value="Retrotran_Ty1/copia-like"/>
</dbReference>
<keyword evidence="6" id="KW-1185">Reference proteome</keyword>
<feature type="domain" description="Integrase catalytic" evidence="4">
    <location>
        <begin position="404"/>
        <end position="525"/>
    </location>
</feature>
<gene>
    <name evidence="5" type="ORF">Tco_0921947</name>
</gene>
<keyword evidence="1" id="KW-0175">Coiled coil</keyword>
<feature type="region of interest" description="Disordered" evidence="2">
    <location>
        <begin position="142"/>
        <end position="170"/>
    </location>
</feature>
<comment type="caution">
    <text evidence="5">The sequence shown here is derived from an EMBL/GenBank/DDBJ whole genome shotgun (WGS) entry which is preliminary data.</text>
</comment>
<dbReference type="SUPFAM" id="SSF53098">
    <property type="entry name" value="Ribonuclease H-like"/>
    <property type="match status" value="1"/>
</dbReference>
<evidence type="ECO:0000313" key="6">
    <source>
        <dbReference type="Proteomes" id="UP001151760"/>
    </source>
</evidence>
<dbReference type="Gene3D" id="3.30.420.10">
    <property type="entry name" value="Ribonuclease H-like superfamily/Ribonuclease H"/>
    <property type="match status" value="1"/>
</dbReference>
<dbReference type="InterPro" id="IPR036397">
    <property type="entry name" value="RNaseH_sf"/>
</dbReference>
<name>A0ABQ5CZZ6_9ASTR</name>
<keyword evidence="3" id="KW-1133">Transmembrane helix</keyword>
<sequence length="693" mass="78988">MKETPYELLEDDEKMKFGKNNEAKTLYKALPRKEYERVFMCKTVKEFSILSEETIDSGFTRFNDIVTSLKFLDQDYPNKNHVRKFICALLLKWRAKVTAIEEAKDLATLPLDELISNLKVYEMILENDGVVSMNTKEKVKSLAHKAKVTRKQTSDNGDSQEGSDDDEDEDEDFNLMARNVQKFLRKGNRFGHGNRFGNEGNRFGRGRGNGFGNKGPKENKAFGGGAWSDSEHDNEPQKDATCLMAIDSQEVNPKPSNSDNDLDIVDLLKKNEEFLKFNKDFTKSYEKLLKEKRSLENEHSKLFSKINELKLEVKKLTKAKEVVEPCQKFEVLAHEVDSLRSDFSKLQDEALNFSKFKKSSVILDDMLSRQKLSQDKKGLGFSKNEKTLPLGSQGNANNRTRNEVSTTRVLELLNIDLFGPSPIQSYGGNFYTLMIVDDHSNYTWIVFVESKDDILEKLKILCIQLENLHDCSVVSIETNHSSEFDKMQFGSFCKQHGMSYNLSSPFTSQSNEIVARYSQASKAYIVLNKETMIIEESLNVTFDESMPEPKSSPSIEDDRINEPILHEVLVCLTVYAYMVVLFGLTFFTRGNSVGGYRSLRRVVMGSFFPYQVVSEPRSSTMGAMAECRRVRSKIKVDGVFSGYRMLTSWKNNWNVTLWRLRSEAMEGCDQKPLEAAITKLADVKLITDGSEDA</sequence>
<organism evidence="5 6">
    <name type="scientific">Tanacetum coccineum</name>
    <dbReference type="NCBI Taxonomy" id="301880"/>
    <lineage>
        <taxon>Eukaryota</taxon>
        <taxon>Viridiplantae</taxon>
        <taxon>Streptophyta</taxon>
        <taxon>Embryophyta</taxon>
        <taxon>Tracheophyta</taxon>
        <taxon>Spermatophyta</taxon>
        <taxon>Magnoliopsida</taxon>
        <taxon>eudicotyledons</taxon>
        <taxon>Gunneridae</taxon>
        <taxon>Pentapetalae</taxon>
        <taxon>asterids</taxon>
        <taxon>campanulids</taxon>
        <taxon>Asterales</taxon>
        <taxon>Asteraceae</taxon>
        <taxon>Asteroideae</taxon>
        <taxon>Anthemideae</taxon>
        <taxon>Anthemidinae</taxon>
        <taxon>Tanacetum</taxon>
    </lineage>
</organism>
<feature type="compositionally biased region" description="Acidic residues" evidence="2">
    <location>
        <begin position="161"/>
        <end position="170"/>
    </location>
</feature>
<accession>A0ABQ5CZZ6</accession>
<dbReference type="PANTHER" id="PTHR42648">
    <property type="entry name" value="TRANSPOSASE, PUTATIVE-RELATED"/>
    <property type="match status" value="1"/>
</dbReference>
<feature type="transmembrane region" description="Helical" evidence="3">
    <location>
        <begin position="564"/>
        <end position="587"/>
    </location>
</feature>
<feature type="coiled-coil region" evidence="1">
    <location>
        <begin position="278"/>
        <end position="319"/>
    </location>
</feature>